<accession>A0A9J6CEP9</accession>
<sequence length="483" mass="56074">MCDEFKSALVKYLIDAKLYTGDDCVWDIVEKEIYGRCLIAKRDIQANEVIFYDKPLFCGPRVNNYNKIFCVVCYKILPKLTLCNAKCKFPLCDDCQDTEKHRVECELIRSWKIRNENKYSKHLFRALTVIRGLLLSNEDSKLMNMMACHENSDIQNIEVEKILDEFEALTADSEEVSRLKRISSILNTNAFELGLPHDSQPEHGISLRGLFVLGACMNHNCIPNMYYTYNDKKIMTAKASKLIRKGEQIFNTYSKALWGTQQRRVHLGYSKNFLCKCDRCLDRTEMGSYISAIKCINPECIGVMLPINSLVITSPWKCEKCNMKLNHIRVSKLTDLVARQILKRIETEPTYVINQYLKEKVSTFLPSTNQFSIELKLQVILKLKQDPNYVMNMEDYKDIEKYCYDVLEIIDRLSLGENFLKGILYHEIVVAKTKLAELQGLTLDDETRNYMAELLEKSFNILANSISEPKDLRQLMLFYKKAN</sequence>
<dbReference type="CDD" id="cd20071">
    <property type="entry name" value="SET_SMYD"/>
    <property type="match status" value="1"/>
</dbReference>
<proteinExistence type="predicted"/>
<name>A0A9J6CEP9_POLVA</name>
<dbReference type="GO" id="GO:0008170">
    <property type="term" value="F:N-methyltransferase activity"/>
    <property type="evidence" value="ECO:0007669"/>
    <property type="project" value="UniProtKB-ARBA"/>
</dbReference>
<organism evidence="2 3">
    <name type="scientific">Polypedilum vanderplanki</name>
    <name type="common">Sleeping chironomid midge</name>
    <dbReference type="NCBI Taxonomy" id="319348"/>
    <lineage>
        <taxon>Eukaryota</taxon>
        <taxon>Metazoa</taxon>
        <taxon>Ecdysozoa</taxon>
        <taxon>Arthropoda</taxon>
        <taxon>Hexapoda</taxon>
        <taxon>Insecta</taxon>
        <taxon>Pterygota</taxon>
        <taxon>Neoptera</taxon>
        <taxon>Endopterygota</taxon>
        <taxon>Diptera</taxon>
        <taxon>Nematocera</taxon>
        <taxon>Chironomoidea</taxon>
        <taxon>Chironomidae</taxon>
        <taxon>Chironominae</taxon>
        <taxon>Polypedilum</taxon>
        <taxon>Polypedilum</taxon>
    </lineage>
</organism>
<dbReference type="GO" id="GO:0008276">
    <property type="term" value="F:protein methyltransferase activity"/>
    <property type="evidence" value="ECO:0007669"/>
    <property type="project" value="UniProtKB-ARBA"/>
</dbReference>
<comment type="caution">
    <text evidence="2">The sequence shown here is derived from an EMBL/GenBank/DDBJ whole genome shotgun (WGS) entry which is preliminary data.</text>
</comment>
<dbReference type="Pfam" id="PF00856">
    <property type="entry name" value="SET"/>
    <property type="match status" value="1"/>
</dbReference>
<dbReference type="EMBL" id="JADBJN010000001">
    <property type="protein sequence ID" value="KAG5680405.1"/>
    <property type="molecule type" value="Genomic_DNA"/>
</dbReference>
<dbReference type="Gene3D" id="6.10.140.2220">
    <property type="match status" value="1"/>
</dbReference>
<dbReference type="Proteomes" id="UP001107558">
    <property type="component" value="Chromosome 1"/>
</dbReference>
<protein>
    <recommendedName>
        <fullName evidence="1">SET domain-containing protein</fullName>
    </recommendedName>
</protein>
<dbReference type="InterPro" id="IPR001214">
    <property type="entry name" value="SET_dom"/>
</dbReference>
<dbReference type="PANTHER" id="PTHR46455">
    <property type="entry name" value="SET AND MYND DOMAIN CONTAINING, ARTHROPOD-SPECIFIC, MEMBER 4, ISOFORM A"/>
    <property type="match status" value="1"/>
</dbReference>
<dbReference type="Gene3D" id="2.170.270.10">
    <property type="entry name" value="SET domain"/>
    <property type="match status" value="1"/>
</dbReference>
<reference evidence="2" key="1">
    <citation type="submission" date="2021-03" db="EMBL/GenBank/DDBJ databases">
        <title>Chromosome level genome of the anhydrobiotic midge Polypedilum vanderplanki.</title>
        <authorList>
            <person name="Yoshida Y."/>
            <person name="Kikawada T."/>
            <person name="Gusev O."/>
        </authorList>
    </citation>
    <scope>NUCLEOTIDE SEQUENCE</scope>
    <source>
        <strain evidence="2">NIAS01</strain>
        <tissue evidence="2">Whole body or cell culture</tissue>
    </source>
</reference>
<dbReference type="GO" id="GO:0008757">
    <property type="term" value="F:S-adenosylmethionine-dependent methyltransferase activity"/>
    <property type="evidence" value="ECO:0007669"/>
    <property type="project" value="UniProtKB-ARBA"/>
</dbReference>
<feature type="domain" description="SET" evidence="1">
    <location>
        <begin position="16"/>
        <end position="254"/>
    </location>
</feature>
<gene>
    <name evidence="2" type="ORF">PVAND_009914</name>
</gene>
<dbReference type="InterPro" id="IPR046341">
    <property type="entry name" value="SET_dom_sf"/>
</dbReference>
<evidence type="ECO:0000313" key="3">
    <source>
        <dbReference type="Proteomes" id="UP001107558"/>
    </source>
</evidence>
<dbReference type="SUPFAM" id="SSF82199">
    <property type="entry name" value="SET domain"/>
    <property type="match status" value="1"/>
</dbReference>
<evidence type="ECO:0000313" key="2">
    <source>
        <dbReference type="EMBL" id="KAG5680405.1"/>
    </source>
</evidence>
<evidence type="ECO:0000259" key="1">
    <source>
        <dbReference type="PROSITE" id="PS50280"/>
    </source>
</evidence>
<dbReference type="PROSITE" id="PS50280">
    <property type="entry name" value="SET"/>
    <property type="match status" value="1"/>
</dbReference>
<keyword evidence="3" id="KW-1185">Reference proteome</keyword>
<dbReference type="InterPro" id="IPR053010">
    <property type="entry name" value="SET_SmydA-8"/>
</dbReference>
<dbReference type="OrthoDB" id="5945798at2759"/>
<dbReference type="AlphaFoldDB" id="A0A9J6CEP9"/>
<dbReference type="Gene3D" id="1.10.220.160">
    <property type="match status" value="1"/>
</dbReference>
<dbReference type="PANTHER" id="PTHR46455:SF3">
    <property type="entry name" value="SET AND MYND DOMAIN CONTAINING, ARTHROPOD-SPECIFIC, MEMBER 9, ISOFORM A-RELATED"/>
    <property type="match status" value="1"/>
</dbReference>